<feature type="transmembrane region" description="Helical" evidence="2">
    <location>
        <begin position="41"/>
        <end position="63"/>
    </location>
</feature>
<dbReference type="PANTHER" id="PTHR43318:SF1">
    <property type="entry name" value="POLYSACCHARIDE BIOSYNTHESIS PROTEIN EPSC-RELATED"/>
    <property type="match status" value="1"/>
</dbReference>
<evidence type="ECO:0000256" key="2">
    <source>
        <dbReference type="SAM" id="Phobius"/>
    </source>
</evidence>
<evidence type="ECO:0000313" key="4">
    <source>
        <dbReference type="EMBL" id="WZL69758.1"/>
    </source>
</evidence>
<feature type="transmembrane region" description="Helical" evidence="2">
    <location>
        <begin position="143"/>
        <end position="160"/>
    </location>
</feature>
<organism evidence="4 5">
    <name type="scientific">Defluviitalea saccharophila</name>
    <dbReference type="NCBI Taxonomy" id="879970"/>
    <lineage>
        <taxon>Bacteria</taxon>
        <taxon>Bacillati</taxon>
        <taxon>Bacillota</taxon>
        <taxon>Clostridia</taxon>
        <taxon>Lachnospirales</taxon>
        <taxon>Defluviitaleaceae</taxon>
        <taxon>Defluviitalea</taxon>
    </lineage>
</organism>
<protein>
    <submittedName>
        <fullName evidence="4">Nucleoside-diphosphate sugar epimerase/dehydratase</fullName>
    </submittedName>
</protein>
<sequence>MKHNIRKIGIFSIDIILINLSIVIAYYLRFGRRMPVDYLKVYFQMAVFVTFVKLFVFYYMGLYRPIWKYAGIDEIINLFFMVCIANGIIIVGIYLLSLKVPRSIYVIATMIDLLFIGGTRFIKQIYNRLTFQENIFVKRKRKRVMIIGAGEAGGLLIQSFKNHPSSNRIPICLVDDDSHKLRRKINGVPVLGNRDMISLLAYGKKIDEIIIAIPSINKKDLAEIIHECKKTQCTIKILPSINEIKEFTGNIQDVLLQKMRQVNIEDLLGREPVDLNIEEVSSYIENKVVLVTGAGGSIGSELCRNIGKFNPSLLVMLDISEENLYNLENEWKIHYPNIAYQTIIASVREEERLMRVFNTYHPDIVFHAAAHKHVPLMEKNPGEAIKNNVLGTWNLVKVAHLAKVKRFILISTDKAVNPTNVMGATKRLCEMIIQGINGISSTEFVAVRFGNVLGSSGSVIPLFKKQIEQGGPVTVTHPDIIRYFMLIPEAAQLVIQAGAMAKGGEIFVLDMGEPVKIDKLARDLIRLSGFKPDEDIKIEYTGLRPGEKLYEELLMAEEGLNNTKYQKIYIAKPMKITIQELEEKIRILEEVIDKDDKEIIRALQAVVPTYHVGSN</sequence>
<dbReference type="EMBL" id="CP121687">
    <property type="protein sequence ID" value="WZL69758.1"/>
    <property type="molecule type" value="Genomic_DNA"/>
</dbReference>
<dbReference type="InterPro" id="IPR036291">
    <property type="entry name" value="NAD(P)-bd_dom_sf"/>
</dbReference>
<dbReference type="InterPro" id="IPR003869">
    <property type="entry name" value="Polysac_CapD-like"/>
</dbReference>
<evidence type="ECO:0000256" key="1">
    <source>
        <dbReference type="ARBA" id="ARBA00007430"/>
    </source>
</evidence>
<dbReference type="CDD" id="cd05237">
    <property type="entry name" value="UDP_invert_4-6DH_SDR_e"/>
    <property type="match status" value="1"/>
</dbReference>
<reference evidence="4 5" key="1">
    <citation type="submission" date="2023-03" db="EMBL/GenBank/DDBJ databases">
        <title>Novel Species.</title>
        <authorList>
            <person name="Ma S."/>
        </authorList>
    </citation>
    <scope>NUCLEOTIDE SEQUENCE [LARGE SCALE GENOMIC DNA]</scope>
    <source>
        <strain evidence="4 5">LIND6LT2</strain>
    </source>
</reference>
<evidence type="ECO:0000313" key="5">
    <source>
        <dbReference type="Proteomes" id="UP001486565"/>
    </source>
</evidence>
<keyword evidence="5" id="KW-1185">Reference proteome</keyword>
<dbReference type="Gene3D" id="3.40.50.720">
    <property type="entry name" value="NAD(P)-binding Rossmann-like Domain"/>
    <property type="match status" value="2"/>
</dbReference>
<feature type="domain" description="Polysaccharide biosynthesis protein CapD-like" evidence="3">
    <location>
        <begin position="289"/>
        <end position="572"/>
    </location>
</feature>
<feature type="transmembrane region" description="Helical" evidence="2">
    <location>
        <begin position="9"/>
        <end position="29"/>
    </location>
</feature>
<keyword evidence="2" id="KW-0472">Membrane</keyword>
<comment type="similarity">
    <text evidence="1">Belongs to the polysaccharide synthase family.</text>
</comment>
<keyword evidence="2" id="KW-0812">Transmembrane</keyword>
<dbReference type="InterPro" id="IPR051203">
    <property type="entry name" value="Polysaccharide_Synthase-Rel"/>
</dbReference>
<dbReference type="Pfam" id="PF02719">
    <property type="entry name" value="Polysacc_synt_2"/>
    <property type="match status" value="1"/>
</dbReference>
<proteinExistence type="inferred from homology"/>
<evidence type="ECO:0000259" key="3">
    <source>
        <dbReference type="Pfam" id="PF02719"/>
    </source>
</evidence>
<gene>
    <name evidence="4" type="ORF">QBE51_13390</name>
</gene>
<feature type="transmembrane region" description="Helical" evidence="2">
    <location>
        <begin position="75"/>
        <end position="97"/>
    </location>
</feature>
<feature type="transmembrane region" description="Helical" evidence="2">
    <location>
        <begin position="103"/>
        <end position="122"/>
    </location>
</feature>
<accession>A0ABZ2Y750</accession>
<dbReference type="RefSeq" id="WP_341876746.1">
    <property type="nucleotide sequence ID" value="NZ_CP121687.1"/>
</dbReference>
<dbReference type="PANTHER" id="PTHR43318">
    <property type="entry name" value="UDP-N-ACETYLGLUCOSAMINE 4,6-DEHYDRATASE"/>
    <property type="match status" value="1"/>
</dbReference>
<dbReference type="SUPFAM" id="SSF51735">
    <property type="entry name" value="NAD(P)-binding Rossmann-fold domains"/>
    <property type="match status" value="2"/>
</dbReference>
<name>A0ABZ2Y750_9FIRM</name>
<keyword evidence="2" id="KW-1133">Transmembrane helix</keyword>
<dbReference type="Pfam" id="PF13727">
    <property type="entry name" value="CoA_binding_3"/>
    <property type="match status" value="1"/>
</dbReference>
<dbReference type="Proteomes" id="UP001486565">
    <property type="component" value="Chromosome"/>
</dbReference>